<dbReference type="AlphaFoldDB" id="A0A918SHV8"/>
<dbReference type="Pfam" id="PF02469">
    <property type="entry name" value="Fasciclin"/>
    <property type="match status" value="2"/>
</dbReference>
<proteinExistence type="predicted"/>
<feature type="domain" description="FAS1" evidence="2">
    <location>
        <begin position="178"/>
        <end position="321"/>
    </location>
</feature>
<dbReference type="RefSeq" id="WP_189605206.1">
    <property type="nucleotide sequence ID" value="NZ_BMXB01000012.1"/>
</dbReference>
<feature type="chain" id="PRO_5037715401" evidence="1">
    <location>
        <begin position="22"/>
        <end position="325"/>
    </location>
</feature>
<evidence type="ECO:0000259" key="2">
    <source>
        <dbReference type="PROSITE" id="PS50213"/>
    </source>
</evidence>
<name>A0A918SHV8_9FLAO</name>
<protein>
    <submittedName>
        <fullName evidence="3">Beta-Ig-H3/fasciclin domain-containing protein</fullName>
    </submittedName>
</protein>
<dbReference type="FunFam" id="2.30.180.10:FF:000032">
    <property type="entry name" value="Fasciclin domain-containing protein, putative"/>
    <property type="match status" value="1"/>
</dbReference>
<dbReference type="PROSITE" id="PS51257">
    <property type="entry name" value="PROKAR_LIPOPROTEIN"/>
    <property type="match status" value="1"/>
</dbReference>
<dbReference type="InterPro" id="IPR050904">
    <property type="entry name" value="Adhesion/Biosynth-related"/>
</dbReference>
<accession>A0A918SHV8</accession>
<dbReference type="PANTHER" id="PTHR10900:SF77">
    <property type="entry name" value="FI19380P1"/>
    <property type="match status" value="1"/>
</dbReference>
<comment type="caution">
    <text evidence="3">The sequence shown here is derived from an EMBL/GenBank/DDBJ whole genome shotgun (WGS) entry which is preliminary data.</text>
</comment>
<evidence type="ECO:0000313" key="3">
    <source>
        <dbReference type="EMBL" id="GHA43637.1"/>
    </source>
</evidence>
<organism evidence="3 4">
    <name type="scientific">Salinimicrobium marinum</name>
    <dbReference type="NCBI Taxonomy" id="680283"/>
    <lineage>
        <taxon>Bacteria</taxon>
        <taxon>Pseudomonadati</taxon>
        <taxon>Bacteroidota</taxon>
        <taxon>Flavobacteriia</taxon>
        <taxon>Flavobacteriales</taxon>
        <taxon>Flavobacteriaceae</taxon>
        <taxon>Salinimicrobium</taxon>
    </lineage>
</organism>
<dbReference type="PROSITE" id="PS50213">
    <property type="entry name" value="FAS1"/>
    <property type="match status" value="2"/>
</dbReference>
<dbReference type="Proteomes" id="UP000610456">
    <property type="component" value="Unassembled WGS sequence"/>
</dbReference>
<dbReference type="SMART" id="SM00554">
    <property type="entry name" value="FAS1"/>
    <property type="match status" value="2"/>
</dbReference>
<sequence>MKLISKLTRFTAVAFLTLGLASCSDDDDAVDDVVVPETNTIADFVASNDDYSSLEAALEVTGLTATLDGTANYTVFAPDNDAFAAFLSDNGFSDLSEVPTDVLTQVLMNHVQSGIITSGDLTTGYIESMAVGSASEENLSMYIDTSDGVMINGVSNVVTADVEVDNGIIHAVDAVIGLPDITTFAMADPTFDTLVAALTREDSYTFVETLMMTSDPAPFTVFAPTNDAFGALLEELEAESLNDISGDVLASVLSYHVVAGANVRSGDLSDGMVVTMLNEDSITVNVGDTVTLTDSSGRTSTVVATDVQANNGVIHVLDMVLLPAM</sequence>
<feature type="signal peptide" evidence="1">
    <location>
        <begin position="1"/>
        <end position="21"/>
    </location>
</feature>
<keyword evidence="4" id="KW-1185">Reference proteome</keyword>
<evidence type="ECO:0000313" key="4">
    <source>
        <dbReference type="Proteomes" id="UP000610456"/>
    </source>
</evidence>
<dbReference type="PANTHER" id="PTHR10900">
    <property type="entry name" value="PERIOSTIN-RELATED"/>
    <property type="match status" value="1"/>
</dbReference>
<reference evidence="3" key="2">
    <citation type="submission" date="2020-09" db="EMBL/GenBank/DDBJ databases">
        <authorList>
            <person name="Sun Q."/>
            <person name="Kim S."/>
        </authorList>
    </citation>
    <scope>NUCLEOTIDE SEQUENCE</scope>
    <source>
        <strain evidence="3">KCTC 12719</strain>
    </source>
</reference>
<dbReference type="EMBL" id="BMXB01000012">
    <property type="protein sequence ID" value="GHA43637.1"/>
    <property type="molecule type" value="Genomic_DNA"/>
</dbReference>
<evidence type="ECO:0000256" key="1">
    <source>
        <dbReference type="SAM" id="SignalP"/>
    </source>
</evidence>
<dbReference type="InterPro" id="IPR036378">
    <property type="entry name" value="FAS1_dom_sf"/>
</dbReference>
<dbReference type="SUPFAM" id="SSF82153">
    <property type="entry name" value="FAS1 domain"/>
    <property type="match status" value="2"/>
</dbReference>
<keyword evidence="1" id="KW-0732">Signal</keyword>
<gene>
    <name evidence="3" type="ORF">GCM10007103_26000</name>
</gene>
<dbReference type="Gene3D" id="2.30.180.10">
    <property type="entry name" value="FAS1 domain"/>
    <property type="match status" value="2"/>
</dbReference>
<feature type="domain" description="FAS1" evidence="2">
    <location>
        <begin position="38"/>
        <end position="176"/>
    </location>
</feature>
<dbReference type="InterPro" id="IPR000782">
    <property type="entry name" value="FAS1_domain"/>
</dbReference>
<reference evidence="3" key="1">
    <citation type="journal article" date="2014" name="Int. J. Syst. Evol. Microbiol.">
        <title>Complete genome sequence of Corynebacterium casei LMG S-19264T (=DSM 44701T), isolated from a smear-ripened cheese.</title>
        <authorList>
            <consortium name="US DOE Joint Genome Institute (JGI-PGF)"/>
            <person name="Walter F."/>
            <person name="Albersmeier A."/>
            <person name="Kalinowski J."/>
            <person name="Ruckert C."/>
        </authorList>
    </citation>
    <scope>NUCLEOTIDE SEQUENCE</scope>
    <source>
        <strain evidence="3">KCTC 12719</strain>
    </source>
</reference>
<dbReference type="GO" id="GO:0005615">
    <property type="term" value="C:extracellular space"/>
    <property type="evidence" value="ECO:0007669"/>
    <property type="project" value="TreeGrafter"/>
</dbReference>